<comment type="caution">
    <text evidence="5">The sequence shown here is derived from an EMBL/GenBank/DDBJ whole genome shotgun (WGS) entry which is preliminary data.</text>
</comment>
<dbReference type="PROSITE" id="PS50935">
    <property type="entry name" value="SSB"/>
    <property type="match status" value="1"/>
</dbReference>
<name>A0ABX5KSF3_9BURK</name>
<proteinExistence type="inferred from homology"/>
<dbReference type="EMBL" id="QEOB01000003">
    <property type="protein sequence ID" value="PVX85812.1"/>
    <property type="molecule type" value="Genomic_DNA"/>
</dbReference>
<evidence type="ECO:0000256" key="4">
    <source>
        <dbReference type="SAM" id="MobiDB-lite"/>
    </source>
</evidence>
<evidence type="ECO:0000256" key="2">
    <source>
        <dbReference type="HAMAP-Rule" id="MF_00984"/>
    </source>
</evidence>
<organism evidence="5 6">
    <name type="scientific">Paraburkholderia unamae</name>
    <dbReference type="NCBI Taxonomy" id="219649"/>
    <lineage>
        <taxon>Bacteria</taxon>
        <taxon>Pseudomonadati</taxon>
        <taxon>Pseudomonadota</taxon>
        <taxon>Betaproteobacteria</taxon>
        <taxon>Burkholderiales</taxon>
        <taxon>Burkholderiaceae</taxon>
        <taxon>Paraburkholderia</taxon>
    </lineage>
</organism>
<dbReference type="InterPro" id="IPR011344">
    <property type="entry name" value="ssDNA-bd"/>
</dbReference>
<dbReference type="CDD" id="cd04496">
    <property type="entry name" value="SSB_OBF"/>
    <property type="match status" value="1"/>
</dbReference>
<dbReference type="Proteomes" id="UP000245712">
    <property type="component" value="Unassembled WGS sequence"/>
</dbReference>
<keyword evidence="1 2" id="KW-0238">DNA-binding</keyword>
<dbReference type="PANTHER" id="PTHR10302:SF27">
    <property type="entry name" value="SINGLE-STRANDED DNA-BINDING PROTEIN"/>
    <property type="match status" value="1"/>
</dbReference>
<feature type="compositionally biased region" description="Gly residues" evidence="4">
    <location>
        <begin position="162"/>
        <end position="176"/>
    </location>
</feature>
<dbReference type="NCBIfam" id="NF005406">
    <property type="entry name" value="PRK06958.1"/>
    <property type="match status" value="1"/>
</dbReference>
<dbReference type="HAMAP" id="MF_00984">
    <property type="entry name" value="SSB"/>
    <property type="match status" value="1"/>
</dbReference>
<evidence type="ECO:0000313" key="6">
    <source>
        <dbReference type="Proteomes" id="UP000245712"/>
    </source>
</evidence>
<reference evidence="5 6" key="1">
    <citation type="submission" date="2018-05" db="EMBL/GenBank/DDBJ databases">
        <title>Genomic Encyclopedia of Type Strains, Phase IV (KMG-V): Genome sequencing to study the core and pangenomes of soil and plant-associated prokaryotes.</title>
        <authorList>
            <person name="Whitman W."/>
        </authorList>
    </citation>
    <scope>NUCLEOTIDE SEQUENCE [LARGE SCALE GENOMIC DNA]</scope>
    <source>
        <strain evidence="5 6">SCZa-39</strain>
    </source>
</reference>
<dbReference type="Gene3D" id="2.40.50.140">
    <property type="entry name" value="Nucleic acid-binding proteins"/>
    <property type="match status" value="1"/>
</dbReference>
<gene>
    <name evidence="5" type="ORF">C7402_103390</name>
</gene>
<dbReference type="InterPro" id="IPR000424">
    <property type="entry name" value="Primosome_PriB/ssb"/>
</dbReference>
<comment type="caution">
    <text evidence="2">Lacks conserved residue(s) required for the propagation of feature annotation.</text>
</comment>
<sequence>MASVNKAILVGNLGADPEVRYLPSGDAVASIRLATTDRYKDKASGEFKEATEWHRVTFFGRLAEIVSEYLKKGASVYIEGRIRTRKWQAQDGTDRYSTEIVADQMQMLGGRNAGGQRRDDSQGDDGGFETGPTARAPQNAREASRAAPSGASGRARPPQSSAGGGAGTRVPSGGGFDEMDDDIPFRGAYPRAAWAAI</sequence>
<keyword evidence="6" id="KW-1185">Reference proteome</keyword>
<dbReference type="PANTHER" id="PTHR10302">
    <property type="entry name" value="SINGLE-STRANDED DNA-BINDING PROTEIN"/>
    <property type="match status" value="1"/>
</dbReference>
<evidence type="ECO:0000256" key="1">
    <source>
        <dbReference type="ARBA" id="ARBA00023125"/>
    </source>
</evidence>
<dbReference type="InterPro" id="IPR012340">
    <property type="entry name" value="NA-bd_OB-fold"/>
</dbReference>
<dbReference type="NCBIfam" id="TIGR00621">
    <property type="entry name" value="ssb"/>
    <property type="match status" value="1"/>
</dbReference>
<dbReference type="Pfam" id="PF00436">
    <property type="entry name" value="SSB"/>
    <property type="match status" value="1"/>
</dbReference>
<feature type="region of interest" description="Disordered" evidence="4">
    <location>
        <begin position="110"/>
        <end position="184"/>
    </location>
</feature>
<dbReference type="RefSeq" id="WP_116610305.1">
    <property type="nucleotide sequence ID" value="NZ_QEOB01000003.1"/>
</dbReference>
<evidence type="ECO:0000256" key="3">
    <source>
        <dbReference type="RuleBase" id="RU000524"/>
    </source>
</evidence>
<feature type="compositionally biased region" description="Low complexity" evidence="4">
    <location>
        <begin position="145"/>
        <end position="158"/>
    </location>
</feature>
<accession>A0ABX5KSF3</accession>
<dbReference type="SUPFAM" id="SSF50249">
    <property type="entry name" value="Nucleic acid-binding proteins"/>
    <property type="match status" value="1"/>
</dbReference>
<evidence type="ECO:0000313" key="5">
    <source>
        <dbReference type="EMBL" id="PVX85812.1"/>
    </source>
</evidence>
<protein>
    <recommendedName>
        <fullName evidence="2 3">Single-stranded DNA-binding protein</fullName>
        <shortName evidence="2">SSB</shortName>
    </recommendedName>
</protein>
<comment type="subunit">
    <text evidence="2">Homotetramer.</text>
</comment>